<evidence type="ECO:0000256" key="2">
    <source>
        <dbReference type="ARBA" id="ARBA00022737"/>
    </source>
</evidence>
<dbReference type="InterPro" id="IPR006536">
    <property type="entry name" value="HnRNP-L/PTB"/>
</dbReference>
<feature type="domain" description="RRM" evidence="5">
    <location>
        <begin position="152"/>
        <end position="228"/>
    </location>
</feature>
<evidence type="ECO:0000313" key="6">
    <source>
        <dbReference type="Ensembl" id="ENSACOP00000018694.1"/>
    </source>
</evidence>
<evidence type="ECO:0000256" key="4">
    <source>
        <dbReference type="PROSITE-ProRule" id="PRU00176"/>
    </source>
</evidence>
<dbReference type="PROSITE" id="PS50102">
    <property type="entry name" value="RRM"/>
    <property type="match status" value="3"/>
</dbReference>
<evidence type="ECO:0000256" key="3">
    <source>
        <dbReference type="ARBA" id="ARBA00022884"/>
    </source>
</evidence>
<evidence type="ECO:0000259" key="5">
    <source>
        <dbReference type="PROSITE" id="PS50102"/>
    </source>
</evidence>
<feature type="domain" description="RRM" evidence="5">
    <location>
        <begin position="324"/>
        <end position="398"/>
    </location>
</feature>
<feature type="domain" description="RRM" evidence="5">
    <location>
        <begin position="441"/>
        <end position="516"/>
    </location>
</feature>
<dbReference type="FunFam" id="3.30.70.330:FF:000341">
    <property type="entry name" value="Hephaestus, isoform C"/>
    <property type="match status" value="1"/>
</dbReference>
<sequence>MHVRLFCLAGNENDQKKFKADRSLCSPSRVLHIRQIPSDATKAEIISLVIPFGKVTNFLRIKRKCQALLEMDSEEAAIALVNYCNYFVPHLHSQPVYIQFSKHTELKIASSPYRARTQTSLQAVNATQPGNQAVPGAYAVEGGHCPYQGSVLRIIVENLHYPVTIEVLYQIFSKFGSVLRIVIFTRNNQFQALLQYADPMNAYYAKMNLDGQSIYGMDCTLHIDFSKLGTLKVKYNNERRRDFTRLGLPLGDGQPPLELPMAPACGTQNFIIPSYRGAPGFAPAMAFTPVSSYSFPVVPAPLGSLAPTSAVPSPGALPAVPANSVLLVSNLNPEAITPHGLFILFGMYGDVYRVKIMFKKKSNALVQMADATQAQLAMGHLNGQKLYGRVIHATLSKHHIIQLPPEGQKGNDLTKDYSNSPLHRFRKSGSKSFQNIFPPSDTLRLSNIPPSATVEDMENLFENTGSTVKAFRFIQKDCRMALIQLGSVEEAFHALIALHNHDLGEKHHLRISFSKCTI</sequence>
<keyword evidence="7" id="KW-1185">Reference proteome</keyword>
<dbReference type="InterPro" id="IPR021790">
    <property type="entry name" value="PTBP1-like_RRM2"/>
</dbReference>
<evidence type="ECO:0000313" key="7">
    <source>
        <dbReference type="Proteomes" id="UP000694522"/>
    </source>
</evidence>
<keyword evidence="3 4" id="KW-0694">RNA-binding</keyword>
<name>A0A8B9GAH8_9PSIT</name>
<keyword evidence="1" id="KW-0597">Phosphoprotein</keyword>
<organism evidence="6 7">
    <name type="scientific">Amazona collaria</name>
    <name type="common">yellow-billed parrot</name>
    <dbReference type="NCBI Taxonomy" id="241587"/>
    <lineage>
        <taxon>Eukaryota</taxon>
        <taxon>Metazoa</taxon>
        <taxon>Chordata</taxon>
        <taxon>Craniata</taxon>
        <taxon>Vertebrata</taxon>
        <taxon>Euteleostomi</taxon>
        <taxon>Archelosauria</taxon>
        <taxon>Archosauria</taxon>
        <taxon>Dinosauria</taxon>
        <taxon>Saurischia</taxon>
        <taxon>Theropoda</taxon>
        <taxon>Coelurosauria</taxon>
        <taxon>Aves</taxon>
        <taxon>Neognathae</taxon>
        <taxon>Neoaves</taxon>
        <taxon>Telluraves</taxon>
        <taxon>Australaves</taxon>
        <taxon>Psittaciformes</taxon>
        <taxon>Psittacidae</taxon>
        <taxon>Amazona</taxon>
    </lineage>
</organism>
<dbReference type="AlphaFoldDB" id="A0A8B9GAH8"/>
<dbReference type="SUPFAM" id="SSF54928">
    <property type="entry name" value="RNA-binding domain, RBD"/>
    <property type="match status" value="3"/>
</dbReference>
<reference evidence="6" key="2">
    <citation type="submission" date="2025-09" db="UniProtKB">
        <authorList>
            <consortium name="Ensembl"/>
        </authorList>
    </citation>
    <scope>IDENTIFICATION</scope>
</reference>
<dbReference type="NCBIfam" id="TIGR01649">
    <property type="entry name" value="hnRNP-L_PTB"/>
    <property type="match status" value="1"/>
</dbReference>
<protein>
    <submittedName>
        <fullName evidence="6">Polypyrimidine tract binding protein 3</fullName>
    </submittedName>
</protein>
<reference evidence="6" key="1">
    <citation type="submission" date="2025-08" db="UniProtKB">
        <authorList>
            <consortium name="Ensembl"/>
        </authorList>
    </citation>
    <scope>IDENTIFICATION</scope>
</reference>
<keyword evidence="2" id="KW-0677">Repeat</keyword>
<dbReference type="Gene3D" id="3.30.70.330">
    <property type="match status" value="4"/>
</dbReference>
<dbReference type="Ensembl" id="ENSACOT00000019363.1">
    <property type="protein sequence ID" value="ENSACOP00000018694.1"/>
    <property type="gene ID" value="ENSACOG00000012855.1"/>
</dbReference>
<dbReference type="InterPro" id="IPR035979">
    <property type="entry name" value="RBD_domain_sf"/>
</dbReference>
<dbReference type="Proteomes" id="UP000694522">
    <property type="component" value="Unplaced"/>
</dbReference>
<dbReference type="GO" id="GO:0006397">
    <property type="term" value="P:mRNA processing"/>
    <property type="evidence" value="ECO:0007669"/>
    <property type="project" value="InterPro"/>
</dbReference>
<dbReference type="Pfam" id="PF11835">
    <property type="entry name" value="RRM_8"/>
    <property type="match status" value="1"/>
</dbReference>
<evidence type="ECO:0000256" key="1">
    <source>
        <dbReference type="ARBA" id="ARBA00022553"/>
    </source>
</evidence>
<accession>A0A8B9GAH8</accession>
<dbReference type="GO" id="GO:0003723">
    <property type="term" value="F:RNA binding"/>
    <property type="evidence" value="ECO:0007669"/>
    <property type="project" value="UniProtKB-UniRule"/>
</dbReference>
<dbReference type="PANTHER" id="PTHR15592">
    <property type="entry name" value="MATRIN 3/NUCLEAR PROTEIN 220-RELATED"/>
    <property type="match status" value="1"/>
</dbReference>
<dbReference type="SMART" id="SM00360">
    <property type="entry name" value="RRM"/>
    <property type="match status" value="4"/>
</dbReference>
<dbReference type="InterPro" id="IPR012677">
    <property type="entry name" value="Nucleotide-bd_a/b_plait_sf"/>
</dbReference>
<dbReference type="Pfam" id="PF13893">
    <property type="entry name" value="RRM_5"/>
    <property type="match status" value="1"/>
</dbReference>
<dbReference type="InterPro" id="IPR000504">
    <property type="entry name" value="RRM_dom"/>
</dbReference>
<dbReference type="GO" id="GO:0005634">
    <property type="term" value="C:nucleus"/>
    <property type="evidence" value="ECO:0007669"/>
    <property type="project" value="InterPro"/>
</dbReference>
<proteinExistence type="predicted"/>